<keyword evidence="1" id="KW-0175">Coiled coil</keyword>
<dbReference type="GO" id="GO:0030490">
    <property type="term" value="P:maturation of SSU-rRNA"/>
    <property type="evidence" value="ECO:0007669"/>
    <property type="project" value="TreeGrafter"/>
</dbReference>
<feature type="domain" description="Bud22" evidence="3">
    <location>
        <begin position="19"/>
        <end position="439"/>
    </location>
</feature>
<feature type="compositionally biased region" description="Basic residues" evidence="2">
    <location>
        <begin position="307"/>
        <end position="316"/>
    </location>
</feature>
<evidence type="ECO:0000256" key="1">
    <source>
        <dbReference type="ARBA" id="ARBA00023054"/>
    </source>
</evidence>
<feature type="compositionally biased region" description="Basic and acidic residues" evidence="2">
    <location>
        <begin position="296"/>
        <end position="306"/>
    </location>
</feature>
<dbReference type="AlphaFoldDB" id="A0A9P5YH47"/>
<feature type="region of interest" description="Disordered" evidence="2">
    <location>
        <begin position="403"/>
        <end position="440"/>
    </location>
</feature>
<accession>A0A9P5YH47</accession>
<feature type="region of interest" description="Disordered" evidence="2">
    <location>
        <begin position="155"/>
        <end position="391"/>
    </location>
</feature>
<evidence type="ECO:0000256" key="2">
    <source>
        <dbReference type="SAM" id="MobiDB-lite"/>
    </source>
</evidence>
<feature type="compositionally biased region" description="Basic and acidic residues" evidence="2">
    <location>
        <begin position="348"/>
        <end position="381"/>
    </location>
</feature>
<dbReference type="PANTHER" id="PTHR23325:SF1">
    <property type="entry name" value="SERUM RESPONSE FACTOR-BINDING PROTEIN 1"/>
    <property type="match status" value="1"/>
</dbReference>
<evidence type="ECO:0000313" key="5">
    <source>
        <dbReference type="Proteomes" id="UP000807353"/>
    </source>
</evidence>
<feature type="compositionally biased region" description="Basic residues" evidence="2">
    <location>
        <begin position="1"/>
        <end position="12"/>
    </location>
</feature>
<keyword evidence="5" id="KW-1185">Reference proteome</keyword>
<protein>
    <submittedName>
        <fullName evidence="4">Bud-site selection protein</fullName>
    </submittedName>
</protein>
<dbReference type="GO" id="GO:0030686">
    <property type="term" value="C:90S preribosome"/>
    <property type="evidence" value="ECO:0007669"/>
    <property type="project" value="TreeGrafter"/>
</dbReference>
<dbReference type="Proteomes" id="UP000807353">
    <property type="component" value="Unassembled WGS sequence"/>
</dbReference>
<comment type="caution">
    <text evidence="4">The sequence shown here is derived from an EMBL/GenBank/DDBJ whole genome shotgun (WGS) entry which is preliminary data.</text>
</comment>
<feature type="compositionally biased region" description="Basic and acidic residues" evidence="2">
    <location>
        <begin position="13"/>
        <end position="27"/>
    </location>
</feature>
<evidence type="ECO:0000259" key="3">
    <source>
        <dbReference type="Pfam" id="PF09073"/>
    </source>
</evidence>
<dbReference type="InterPro" id="IPR015158">
    <property type="entry name" value="Bud22_dom"/>
</dbReference>
<feature type="compositionally biased region" description="Low complexity" evidence="2">
    <location>
        <begin position="251"/>
        <end position="262"/>
    </location>
</feature>
<dbReference type="EMBL" id="MU150232">
    <property type="protein sequence ID" value="KAF9468536.1"/>
    <property type="molecule type" value="Genomic_DNA"/>
</dbReference>
<evidence type="ECO:0000313" key="4">
    <source>
        <dbReference type="EMBL" id="KAF9468536.1"/>
    </source>
</evidence>
<dbReference type="GO" id="GO:0005634">
    <property type="term" value="C:nucleus"/>
    <property type="evidence" value="ECO:0007669"/>
    <property type="project" value="TreeGrafter"/>
</dbReference>
<sequence length="440" mass="48367">MEGPKRGIKRKRYDPQQEHHSLKEVRKAAKKAKVFETQKLVKKLKIMRKSFNNSGDITEAEAQLIFLKTMDHEIVADTALKTKLNKDRALSENEHIHAAILNELAPGLLIPEAAGTPGSKVQSRLLSSKILAVEIAAVVEDLKNVLQSKTNSTAEVLEGSDSGHPDLQEKGSKANAKKTDVTPLKPGEGQEDGIDLMEYNGGDEAGWESGTIEGSDEEQGGWESGSSSGGDDGSDDENDRGPGITSDGPSKKTVVPTKVTSTRLPPKSPGIHSTFLPSLSVGFIRGGSDASELSEDEVRAADIDIKKNRRGQRARRAIWEKKYGRNANHKKKESEFKQPPVGRGTVKHSLDYSREGHESRRGPPERRQKEIKPVPQHRQEADSGWGQRVGGVQAGHMMFSQTLARREEKPIHPSWEAKRKLKEKESASILPSQGKKIKFS</sequence>
<dbReference type="PANTHER" id="PTHR23325">
    <property type="entry name" value="SERUM RESPONSE FACTOR-BINDING"/>
    <property type="match status" value="1"/>
</dbReference>
<feature type="compositionally biased region" description="Basic and acidic residues" evidence="2">
    <location>
        <begin position="404"/>
        <end position="426"/>
    </location>
</feature>
<gene>
    <name evidence="4" type="ORF">BDZ94DRAFT_1364220</name>
</gene>
<reference evidence="4" key="1">
    <citation type="submission" date="2020-11" db="EMBL/GenBank/DDBJ databases">
        <authorList>
            <consortium name="DOE Joint Genome Institute"/>
            <person name="Ahrendt S."/>
            <person name="Riley R."/>
            <person name="Andreopoulos W."/>
            <person name="Labutti K."/>
            <person name="Pangilinan J."/>
            <person name="Ruiz-Duenas F.J."/>
            <person name="Barrasa J.M."/>
            <person name="Sanchez-Garcia M."/>
            <person name="Camarero S."/>
            <person name="Miyauchi S."/>
            <person name="Serrano A."/>
            <person name="Linde D."/>
            <person name="Babiker R."/>
            <person name="Drula E."/>
            <person name="Ayuso-Fernandez I."/>
            <person name="Pacheco R."/>
            <person name="Padilla G."/>
            <person name="Ferreira P."/>
            <person name="Barriuso J."/>
            <person name="Kellner H."/>
            <person name="Castanera R."/>
            <person name="Alfaro M."/>
            <person name="Ramirez L."/>
            <person name="Pisabarro A.G."/>
            <person name="Kuo A."/>
            <person name="Tritt A."/>
            <person name="Lipzen A."/>
            <person name="He G."/>
            <person name="Yan M."/>
            <person name="Ng V."/>
            <person name="Cullen D."/>
            <person name="Martin F."/>
            <person name="Rosso M.-N."/>
            <person name="Henrissat B."/>
            <person name="Hibbett D."/>
            <person name="Martinez A.T."/>
            <person name="Grigoriev I.V."/>
        </authorList>
    </citation>
    <scope>NUCLEOTIDE SEQUENCE</scope>
    <source>
        <strain evidence="4">CBS 247.69</strain>
    </source>
</reference>
<dbReference type="Pfam" id="PF09073">
    <property type="entry name" value="BUD22"/>
    <property type="match status" value="1"/>
</dbReference>
<proteinExistence type="predicted"/>
<feature type="region of interest" description="Disordered" evidence="2">
    <location>
        <begin position="1"/>
        <end position="28"/>
    </location>
</feature>
<dbReference type="OrthoDB" id="3364872at2759"/>
<organism evidence="4 5">
    <name type="scientific">Collybia nuda</name>
    <dbReference type="NCBI Taxonomy" id="64659"/>
    <lineage>
        <taxon>Eukaryota</taxon>
        <taxon>Fungi</taxon>
        <taxon>Dikarya</taxon>
        <taxon>Basidiomycota</taxon>
        <taxon>Agaricomycotina</taxon>
        <taxon>Agaricomycetes</taxon>
        <taxon>Agaricomycetidae</taxon>
        <taxon>Agaricales</taxon>
        <taxon>Tricholomatineae</taxon>
        <taxon>Clitocybaceae</taxon>
        <taxon>Collybia</taxon>
    </lineage>
</organism>
<dbReference type="InterPro" id="IPR037393">
    <property type="entry name" value="Bud22/SRFB1"/>
</dbReference>
<name>A0A9P5YH47_9AGAR</name>
<feature type="compositionally biased region" description="Basic and acidic residues" evidence="2">
    <location>
        <begin position="161"/>
        <end position="180"/>
    </location>
</feature>